<protein>
    <submittedName>
        <fullName evidence="13">Yif1a protein</fullName>
    </submittedName>
</protein>
<dbReference type="AlphaFoldDB" id="A0A812SAB8"/>
<dbReference type="GO" id="GO:0005634">
    <property type="term" value="C:nucleus"/>
    <property type="evidence" value="ECO:0007669"/>
    <property type="project" value="TreeGrafter"/>
</dbReference>
<evidence type="ECO:0000256" key="6">
    <source>
        <dbReference type="ARBA" id="ARBA00022824"/>
    </source>
</evidence>
<dbReference type="GO" id="GO:0000139">
    <property type="term" value="C:Golgi membrane"/>
    <property type="evidence" value="ECO:0007669"/>
    <property type="project" value="UniProtKB-SubCell"/>
</dbReference>
<dbReference type="OrthoDB" id="437730at2759"/>
<dbReference type="SUPFAM" id="SSF82199">
    <property type="entry name" value="SET domain"/>
    <property type="match status" value="1"/>
</dbReference>
<keyword evidence="14" id="KW-1185">Reference proteome</keyword>
<proteinExistence type="inferred from homology"/>
<evidence type="ECO:0000256" key="1">
    <source>
        <dbReference type="ARBA" id="ARBA00004477"/>
    </source>
</evidence>
<dbReference type="InterPro" id="IPR005578">
    <property type="entry name" value="Yif1_fam"/>
</dbReference>
<keyword evidence="9" id="KW-0333">Golgi apparatus</keyword>
<feature type="compositionally biased region" description="Low complexity" evidence="11">
    <location>
        <begin position="1"/>
        <end position="42"/>
    </location>
</feature>
<dbReference type="Gene3D" id="1.25.40.10">
    <property type="entry name" value="Tetratricopeptide repeat domain"/>
    <property type="match status" value="1"/>
</dbReference>
<evidence type="ECO:0000256" key="4">
    <source>
        <dbReference type="ARBA" id="ARBA00022448"/>
    </source>
</evidence>
<dbReference type="InterPro" id="IPR046341">
    <property type="entry name" value="SET_dom_sf"/>
</dbReference>
<sequence>MQGQPMQGQPMQGQPMQGQPMQGQPMQGQPMPSQPMQGQMGMATNSSAFPGTAGAMPGSGGNPNSFVGAGAAAMGSMGINEALADAAMKEAMARMHSSGAMRWFPFLFLSLQQLFNVGHSYVLRKLVVLMCPFLKMQQAQHTPMWEDHSPGDLSTPQRGVGADGLKVDVDQPDLYIPVMSYVTYVLIFGLRGELPCVVPGCMALRVPAESKIKGWATLRVFLVPAGSDFHGVEVIDTPGRGKGLATTKAVPAGGEILAEAPLFVKPQGWSTRRLAIQLQNISEECRARLLELSQSPKTGFADEDQGDGADGALLRVVRANGVQAIDGSTSVCRIVSRANHACQPNATLCPETGGAIRLVALCDLAPGEEILVSYLSGEDLLRPTWARRRELERGPWGFRCECERCRGKDLTRGMQCLSCGDGSYYPTEGGSWSCCEACGDQPPSQEAVSEAESFWQSALQQLDTAGEAQYRELAVQLHRQFQGRRGLWPRAQQHWVAAWAARAAAIAHQETKSFASAMAAAKQLQAYVRYVRGQRLVALHAEALAFRARGARGLAERGNQRAGCVAKIHAEKGLEEAESILGARHPLVRSLEQLLGGLGEAVDLEPSLDTLG</sequence>
<evidence type="ECO:0000256" key="5">
    <source>
        <dbReference type="ARBA" id="ARBA00022692"/>
    </source>
</evidence>
<dbReference type="PANTHER" id="PTHR12197">
    <property type="entry name" value="HISTONE-LYSINE N-METHYLTRANSFERASE SMYD"/>
    <property type="match status" value="1"/>
</dbReference>
<evidence type="ECO:0000256" key="7">
    <source>
        <dbReference type="ARBA" id="ARBA00022927"/>
    </source>
</evidence>
<dbReference type="GO" id="GO:0005789">
    <property type="term" value="C:endoplasmic reticulum membrane"/>
    <property type="evidence" value="ECO:0007669"/>
    <property type="project" value="UniProtKB-SubCell"/>
</dbReference>
<dbReference type="EMBL" id="CAJNDS010002424">
    <property type="protein sequence ID" value="CAE7468573.1"/>
    <property type="molecule type" value="Genomic_DNA"/>
</dbReference>
<name>A0A812SAB8_9DINO</name>
<comment type="subcellular location">
    <subcellularLocation>
        <location evidence="1">Endoplasmic reticulum membrane</location>
        <topology evidence="1">Multi-pass membrane protein</topology>
    </subcellularLocation>
    <subcellularLocation>
        <location evidence="2">Golgi apparatus membrane</location>
        <topology evidence="2">Multi-pass membrane protein</topology>
    </subcellularLocation>
</comment>
<evidence type="ECO:0000313" key="13">
    <source>
        <dbReference type="EMBL" id="CAE7468573.1"/>
    </source>
</evidence>
<dbReference type="PANTHER" id="PTHR12197:SF251">
    <property type="entry name" value="EG:BACR7C10.4 PROTEIN"/>
    <property type="match status" value="1"/>
</dbReference>
<dbReference type="InterPro" id="IPR050869">
    <property type="entry name" value="H3K4_H4K5_MeTrfase"/>
</dbReference>
<accession>A0A812SAB8</accession>
<evidence type="ECO:0000256" key="9">
    <source>
        <dbReference type="ARBA" id="ARBA00023034"/>
    </source>
</evidence>
<keyword evidence="6" id="KW-0256">Endoplasmic reticulum</keyword>
<dbReference type="InterPro" id="IPR001214">
    <property type="entry name" value="SET_dom"/>
</dbReference>
<dbReference type="PROSITE" id="PS50280">
    <property type="entry name" value="SET"/>
    <property type="match status" value="1"/>
</dbReference>
<organism evidence="13 14">
    <name type="scientific">Symbiodinium natans</name>
    <dbReference type="NCBI Taxonomy" id="878477"/>
    <lineage>
        <taxon>Eukaryota</taxon>
        <taxon>Sar</taxon>
        <taxon>Alveolata</taxon>
        <taxon>Dinophyceae</taxon>
        <taxon>Suessiales</taxon>
        <taxon>Symbiodiniaceae</taxon>
        <taxon>Symbiodinium</taxon>
    </lineage>
</organism>
<dbReference type="InterPro" id="IPR011990">
    <property type="entry name" value="TPR-like_helical_dom_sf"/>
</dbReference>
<keyword evidence="10" id="KW-0472">Membrane</keyword>
<feature type="non-terminal residue" evidence="13">
    <location>
        <position position="1"/>
    </location>
</feature>
<keyword evidence="4" id="KW-0813">Transport</keyword>
<dbReference type="Proteomes" id="UP000604046">
    <property type="component" value="Unassembled WGS sequence"/>
</dbReference>
<dbReference type="CDD" id="cd20071">
    <property type="entry name" value="SET_SMYD"/>
    <property type="match status" value="1"/>
</dbReference>
<dbReference type="Gene3D" id="2.170.270.10">
    <property type="entry name" value="SET domain"/>
    <property type="match status" value="1"/>
</dbReference>
<evidence type="ECO:0000256" key="8">
    <source>
        <dbReference type="ARBA" id="ARBA00022989"/>
    </source>
</evidence>
<reference evidence="13" key="1">
    <citation type="submission" date="2021-02" db="EMBL/GenBank/DDBJ databases">
        <authorList>
            <person name="Dougan E. K."/>
            <person name="Rhodes N."/>
            <person name="Thang M."/>
            <person name="Chan C."/>
        </authorList>
    </citation>
    <scope>NUCLEOTIDE SEQUENCE</scope>
</reference>
<keyword evidence="8" id="KW-1133">Transmembrane helix</keyword>
<dbReference type="Pfam" id="PF03878">
    <property type="entry name" value="YIF1"/>
    <property type="match status" value="1"/>
</dbReference>
<evidence type="ECO:0000256" key="2">
    <source>
        <dbReference type="ARBA" id="ARBA00004653"/>
    </source>
</evidence>
<evidence type="ECO:0000259" key="12">
    <source>
        <dbReference type="PROSITE" id="PS50280"/>
    </source>
</evidence>
<keyword evidence="7" id="KW-0653">Protein transport</keyword>
<evidence type="ECO:0000256" key="3">
    <source>
        <dbReference type="ARBA" id="ARBA00009727"/>
    </source>
</evidence>
<evidence type="ECO:0000256" key="10">
    <source>
        <dbReference type="ARBA" id="ARBA00023136"/>
    </source>
</evidence>
<dbReference type="SMART" id="SM00317">
    <property type="entry name" value="SET"/>
    <property type="match status" value="1"/>
</dbReference>
<gene>
    <name evidence="13" type="primary">yif1a</name>
    <name evidence="13" type="ORF">SNAT2548_LOCUS26226</name>
</gene>
<evidence type="ECO:0000256" key="11">
    <source>
        <dbReference type="SAM" id="MobiDB-lite"/>
    </source>
</evidence>
<dbReference type="GO" id="GO:0015031">
    <property type="term" value="P:protein transport"/>
    <property type="evidence" value="ECO:0007669"/>
    <property type="project" value="UniProtKB-KW"/>
</dbReference>
<feature type="region of interest" description="Disordered" evidence="11">
    <location>
        <begin position="1"/>
        <end position="57"/>
    </location>
</feature>
<feature type="domain" description="SET" evidence="12">
    <location>
        <begin position="230"/>
        <end position="375"/>
    </location>
</feature>
<dbReference type="GO" id="GO:0006888">
    <property type="term" value="P:endoplasmic reticulum to Golgi vesicle-mediated transport"/>
    <property type="evidence" value="ECO:0007669"/>
    <property type="project" value="InterPro"/>
</dbReference>
<evidence type="ECO:0000313" key="14">
    <source>
        <dbReference type="Proteomes" id="UP000604046"/>
    </source>
</evidence>
<dbReference type="Pfam" id="PF00856">
    <property type="entry name" value="SET"/>
    <property type="match status" value="1"/>
</dbReference>
<comment type="caution">
    <text evidence="13">The sequence shown here is derived from an EMBL/GenBank/DDBJ whole genome shotgun (WGS) entry which is preliminary data.</text>
</comment>
<comment type="similarity">
    <text evidence="3">Belongs to the YIF1 family.</text>
</comment>
<keyword evidence="5" id="KW-0812">Transmembrane</keyword>